<reference evidence="3" key="1">
    <citation type="journal article" date="2020" name="mSystems">
        <title>Genome- and Community-Level Interaction Insights into Carbon Utilization and Element Cycling Functions of Hydrothermarchaeota in Hydrothermal Sediment.</title>
        <authorList>
            <person name="Zhou Z."/>
            <person name="Liu Y."/>
            <person name="Xu W."/>
            <person name="Pan J."/>
            <person name="Luo Z.H."/>
            <person name="Li M."/>
        </authorList>
    </citation>
    <scope>NUCLEOTIDE SEQUENCE [LARGE SCALE GENOMIC DNA]</scope>
    <source>
        <strain evidence="3">SpSt-613</strain>
        <strain evidence="2">SpSt-669</strain>
    </source>
</reference>
<protein>
    <recommendedName>
        <fullName evidence="4">ECF transporter S component</fullName>
    </recommendedName>
</protein>
<dbReference type="PANTHER" id="PTHR37815">
    <property type="entry name" value="UPF0397 PROTEIN BC_2624-RELATED"/>
    <property type="match status" value="1"/>
</dbReference>
<keyword evidence="1" id="KW-1133">Transmembrane helix</keyword>
<dbReference type="EMBL" id="DTCM01000089">
    <property type="protein sequence ID" value="HGL41509.1"/>
    <property type="molecule type" value="Genomic_DNA"/>
</dbReference>
<feature type="transmembrane region" description="Helical" evidence="1">
    <location>
        <begin position="225"/>
        <end position="243"/>
    </location>
</feature>
<dbReference type="EMBL" id="DTAD01000023">
    <property type="protein sequence ID" value="HGN89928.1"/>
    <property type="molecule type" value="Genomic_DNA"/>
</dbReference>
<evidence type="ECO:0000313" key="2">
    <source>
        <dbReference type="EMBL" id="HGL41509.1"/>
    </source>
</evidence>
<feature type="transmembrane region" description="Helical" evidence="1">
    <location>
        <begin position="55"/>
        <end position="78"/>
    </location>
</feature>
<keyword evidence="1" id="KW-0812">Transmembrane</keyword>
<dbReference type="InterPro" id="IPR009825">
    <property type="entry name" value="ECF_substrate-spec-like"/>
</dbReference>
<feature type="transmembrane region" description="Helical" evidence="1">
    <location>
        <begin position="118"/>
        <end position="140"/>
    </location>
</feature>
<feature type="transmembrane region" description="Helical" evidence="1">
    <location>
        <begin position="20"/>
        <end position="43"/>
    </location>
</feature>
<name>A0A7C4I5D7_CALS0</name>
<feature type="transmembrane region" description="Helical" evidence="1">
    <location>
        <begin position="186"/>
        <end position="205"/>
    </location>
</feature>
<dbReference type="Gene3D" id="1.10.1760.20">
    <property type="match status" value="1"/>
</dbReference>
<dbReference type="AlphaFoldDB" id="A0A7C4I5D7"/>
<gene>
    <name evidence="3" type="ORF">ENT82_02210</name>
    <name evidence="2" type="ORF">ENU43_07610</name>
</gene>
<feature type="transmembrane region" description="Helical" evidence="1">
    <location>
        <begin position="84"/>
        <end position="106"/>
    </location>
</feature>
<organism evidence="3">
    <name type="scientific">Caldiarchaeum subterraneum</name>
    <dbReference type="NCBI Taxonomy" id="311458"/>
    <lineage>
        <taxon>Archaea</taxon>
        <taxon>Nitrososphaerota</taxon>
        <taxon>Candidatus Caldarchaeales</taxon>
        <taxon>Candidatus Caldarchaeaceae</taxon>
        <taxon>Candidatus Caldarchaeum</taxon>
    </lineage>
</organism>
<accession>A0A7C4I5D7</accession>
<dbReference type="Pfam" id="PF07155">
    <property type="entry name" value="ECF-ribofla_trS"/>
    <property type="match status" value="1"/>
</dbReference>
<evidence type="ECO:0008006" key="4">
    <source>
        <dbReference type="Google" id="ProtNLM"/>
    </source>
</evidence>
<sequence length="257" mass="27219">MTDKIYNPRRRTGVVKSSEVALLVVFTALVAAATMVLSVYFPLTRGYFNLGETMVYLAALVGGPVVGAFAGGVGSALADILLGYTAFAPGTLLIKAAEGAVAALLYRRLRKVSVPNALLLSAIVVGLYFGIIVSVGIFLMSGIVEITFYTGETFQLAVNPGTWVLLALLGSAVPAYYVFRRKEYEAWLVGSLLLAGLVMVAGYFLYETIAVLLGILPDILPLAEVPLNIGQVVIGSAVAIPIYKAVRARITLPSVSR</sequence>
<evidence type="ECO:0000313" key="3">
    <source>
        <dbReference type="EMBL" id="HGN89928.1"/>
    </source>
</evidence>
<comment type="caution">
    <text evidence="3">The sequence shown here is derived from an EMBL/GenBank/DDBJ whole genome shotgun (WGS) entry which is preliminary data.</text>
</comment>
<feature type="transmembrane region" description="Helical" evidence="1">
    <location>
        <begin position="160"/>
        <end position="179"/>
    </location>
</feature>
<keyword evidence="1" id="KW-0472">Membrane</keyword>
<evidence type="ECO:0000256" key="1">
    <source>
        <dbReference type="SAM" id="Phobius"/>
    </source>
</evidence>
<dbReference type="PANTHER" id="PTHR37815:SF3">
    <property type="entry name" value="UPF0397 PROTEIN SPR0429"/>
    <property type="match status" value="1"/>
</dbReference>
<dbReference type="GO" id="GO:0016020">
    <property type="term" value="C:membrane"/>
    <property type="evidence" value="ECO:0007669"/>
    <property type="project" value="InterPro"/>
</dbReference>
<proteinExistence type="predicted"/>